<keyword evidence="3" id="KW-0378">Hydrolase</keyword>
<dbReference type="AlphaFoldDB" id="A0A9P6CUK4"/>
<keyword evidence="2" id="KW-0053">Apoptosis</keyword>
<comment type="similarity">
    <text evidence="1">Belongs to the peptidase C14B family.</text>
</comment>
<proteinExistence type="inferred from homology"/>
<evidence type="ECO:0000313" key="7">
    <source>
        <dbReference type="Proteomes" id="UP000807469"/>
    </source>
</evidence>
<feature type="domain" description="Peptidase C14 caspase" evidence="5">
    <location>
        <begin position="28"/>
        <end position="299"/>
    </location>
</feature>
<dbReference type="InterPro" id="IPR011600">
    <property type="entry name" value="Pept_C14_caspase"/>
</dbReference>
<gene>
    <name evidence="6" type="ORF">BDN70DRAFT_920403</name>
</gene>
<organism evidence="6 7">
    <name type="scientific">Pholiota conissans</name>
    <dbReference type="NCBI Taxonomy" id="109636"/>
    <lineage>
        <taxon>Eukaryota</taxon>
        <taxon>Fungi</taxon>
        <taxon>Dikarya</taxon>
        <taxon>Basidiomycota</taxon>
        <taxon>Agaricomycotina</taxon>
        <taxon>Agaricomycetes</taxon>
        <taxon>Agaricomycetidae</taxon>
        <taxon>Agaricales</taxon>
        <taxon>Agaricineae</taxon>
        <taxon>Strophariaceae</taxon>
        <taxon>Pholiota</taxon>
    </lineage>
</organism>
<feature type="region of interest" description="Disordered" evidence="4">
    <location>
        <begin position="712"/>
        <end position="747"/>
    </location>
</feature>
<dbReference type="InterPro" id="IPR029030">
    <property type="entry name" value="Caspase-like_dom_sf"/>
</dbReference>
<evidence type="ECO:0000259" key="5">
    <source>
        <dbReference type="Pfam" id="PF00656"/>
    </source>
</evidence>
<name>A0A9P6CUK4_9AGAR</name>
<keyword evidence="3" id="KW-0788">Thiol protease</keyword>
<feature type="compositionally biased region" description="Basic and acidic residues" evidence="4">
    <location>
        <begin position="712"/>
        <end position="722"/>
    </location>
</feature>
<protein>
    <recommendedName>
        <fullName evidence="5">Peptidase C14 caspase domain-containing protein</fullName>
    </recommendedName>
</protein>
<dbReference type="GO" id="GO:0005737">
    <property type="term" value="C:cytoplasm"/>
    <property type="evidence" value="ECO:0007669"/>
    <property type="project" value="TreeGrafter"/>
</dbReference>
<dbReference type="SUPFAM" id="SSF52129">
    <property type="entry name" value="Caspase-like"/>
    <property type="match status" value="1"/>
</dbReference>
<dbReference type="GO" id="GO:0004197">
    <property type="term" value="F:cysteine-type endopeptidase activity"/>
    <property type="evidence" value="ECO:0007669"/>
    <property type="project" value="InterPro"/>
</dbReference>
<dbReference type="EMBL" id="MU155191">
    <property type="protein sequence ID" value="KAF9480651.1"/>
    <property type="molecule type" value="Genomic_DNA"/>
</dbReference>
<dbReference type="GO" id="GO:0006915">
    <property type="term" value="P:apoptotic process"/>
    <property type="evidence" value="ECO:0007669"/>
    <property type="project" value="UniProtKB-KW"/>
</dbReference>
<feature type="region of interest" description="Disordered" evidence="4">
    <location>
        <begin position="610"/>
        <end position="630"/>
    </location>
</feature>
<dbReference type="Gene3D" id="3.40.50.1460">
    <property type="match status" value="1"/>
</dbReference>
<dbReference type="Proteomes" id="UP000807469">
    <property type="component" value="Unassembled WGS sequence"/>
</dbReference>
<dbReference type="OrthoDB" id="3223806at2759"/>
<evidence type="ECO:0000313" key="6">
    <source>
        <dbReference type="EMBL" id="KAF9480651.1"/>
    </source>
</evidence>
<dbReference type="GO" id="GO:0006508">
    <property type="term" value="P:proteolysis"/>
    <property type="evidence" value="ECO:0007669"/>
    <property type="project" value="InterPro"/>
</dbReference>
<dbReference type="PANTHER" id="PTHR48104:SF30">
    <property type="entry name" value="METACASPASE-1"/>
    <property type="match status" value="1"/>
</dbReference>
<evidence type="ECO:0000256" key="2">
    <source>
        <dbReference type="ARBA" id="ARBA00022703"/>
    </source>
</evidence>
<keyword evidence="3" id="KW-0645">Protease</keyword>
<evidence type="ECO:0000256" key="1">
    <source>
        <dbReference type="ARBA" id="ARBA00009005"/>
    </source>
</evidence>
<evidence type="ECO:0000256" key="3">
    <source>
        <dbReference type="ARBA" id="ARBA00022807"/>
    </source>
</evidence>
<evidence type="ECO:0000256" key="4">
    <source>
        <dbReference type="SAM" id="MobiDB-lite"/>
    </source>
</evidence>
<dbReference type="PANTHER" id="PTHR48104">
    <property type="entry name" value="METACASPASE-4"/>
    <property type="match status" value="1"/>
</dbReference>
<dbReference type="InterPro" id="IPR050452">
    <property type="entry name" value="Metacaspase"/>
</dbReference>
<reference evidence="6" key="1">
    <citation type="submission" date="2020-11" db="EMBL/GenBank/DDBJ databases">
        <authorList>
            <consortium name="DOE Joint Genome Institute"/>
            <person name="Ahrendt S."/>
            <person name="Riley R."/>
            <person name="Andreopoulos W."/>
            <person name="Labutti K."/>
            <person name="Pangilinan J."/>
            <person name="Ruiz-Duenas F.J."/>
            <person name="Barrasa J.M."/>
            <person name="Sanchez-Garcia M."/>
            <person name="Camarero S."/>
            <person name="Miyauchi S."/>
            <person name="Serrano A."/>
            <person name="Linde D."/>
            <person name="Babiker R."/>
            <person name="Drula E."/>
            <person name="Ayuso-Fernandez I."/>
            <person name="Pacheco R."/>
            <person name="Padilla G."/>
            <person name="Ferreira P."/>
            <person name="Barriuso J."/>
            <person name="Kellner H."/>
            <person name="Castanera R."/>
            <person name="Alfaro M."/>
            <person name="Ramirez L."/>
            <person name="Pisabarro A.G."/>
            <person name="Kuo A."/>
            <person name="Tritt A."/>
            <person name="Lipzen A."/>
            <person name="He G."/>
            <person name="Yan M."/>
            <person name="Ng V."/>
            <person name="Cullen D."/>
            <person name="Martin F."/>
            <person name="Rosso M.-N."/>
            <person name="Henrissat B."/>
            <person name="Hibbett D."/>
            <person name="Martinez A.T."/>
            <person name="Grigoriev I.V."/>
        </authorList>
    </citation>
    <scope>NUCLEOTIDE SEQUENCE</scope>
    <source>
        <strain evidence="6">CIRM-BRFM 674</strain>
    </source>
</reference>
<accession>A0A9P6CUK4</accession>
<comment type="caution">
    <text evidence="6">The sequence shown here is derived from an EMBL/GenBank/DDBJ whole genome shotgun (WGS) entry which is preliminary data.</text>
</comment>
<sequence>MNTHNGGYQSHVFPTSTSLGSSNILDLFALVIGIDKYNNPDYLPLSGSVTDANAVEDYLTSKLRVPKSHIISLRNESATRSAIIQALESDLLLKFRRGTGCPVLIYFAGHGGEIDAPHGWPCSSGKIQMLIPYDCGCLLPQGNTVVGIPDYTLAKHLMNLAKRKGDNNILVILDSCFSGTATRSISDNYGPGVRAVKYRGSLPELPASPTQNQSTVRVIKVDPLHALSGLKSHTLLAACKSDEYAREANKHGVFTDALLKTLSKVDITKTTYKELLRKLPQLSSNQNPQCEGQQQDCIIFSTRIKAPHNGNPCEPDPNRSVLYVGVRQRIQVVMDAIRHMHMPPESDIVLAETPDIAHISIEDENRQLCFYVHDINVNHYGLYKLPHAISHYATETNLQGILRRIAFYEHHLRRVKTPSNIDGKVSLEFLRVGKQPEAGVEQWAYVGNILPNDLAIGGQINLVQDGSLYVIKLTNTTSRDLYPSLFYFDNCDYSIESLYEPPSPGGHGDGDAPLKAGRSMVIGYGSEGVCPFVLEVDVRNPASAEIGFLKLFISTKHTDYSHIRQYSPFREPPQHAQTQTRGLKDYTRRRKEYFGSILVPLIVQSQYNPSARGTARGLGEHSLAPPSESNNRTVFKQVMVQRHHRRGLLEWFRGRLGHSQPHQSQSTEMSQIEQQFANINMLDEPYLQSALRELTEMGSDIEELKAGISQLKVEKEQDRSSEELGALKQRIRQMEATTGVRGGYPDN</sequence>
<dbReference type="Pfam" id="PF00656">
    <property type="entry name" value="Peptidase_C14"/>
    <property type="match status" value="1"/>
</dbReference>
<keyword evidence="7" id="KW-1185">Reference proteome</keyword>